<dbReference type="InterPro" id="IPR010352">
    <property type="entry name" value="DUF945"/>
</dbReference>
<sequence length="438" mass="47291">MLKKILASAGAVAIIACGPLATGQIGQSIYTGAVKNYHSPYLSITTKSFERGYFSSNAVSRIELKNQLKAEFAEQGLPTVWLVKHHIDNGFLGVKSTSEFVIDKQIAPLVNQIWGKNVAPMQVVTDSGFTGTTHFTMTVNPMDYTHKEGVTAISDKFVITGEFDPENSKSQFSYSLPILTITTPDKESMVVNNINGEGQGQMQGNFWIGHQTFSLENAKFTAADQHQFIAINGVNVAMNNALSQPIGEKNPTEATQQVTNTNTIQVAKLTTLDGQHYQDIAFKLALKDLNYKAISQLAAMEQSPQAAQDPAQIKQAMLALDLLIAHGASVDLSQLSVKTPQGTVNAQVLLNIKPGLEHASTNLTAVTDQLSGNINIVIPAALVAKEPLLAAKLPVLVNQKIITEQNGNYQLQVKIVADQLEFSSGAKLPLAMMALLLH</sequence>
<dbReference type="AlphaFoldDB" id="A0A0B7JBJ8"/>
<protein>
    <submittedName>
        <fullName evidence="1">DUF945 domain-containing protein</fullName>
    </submittedName>
</protein>
<proteinExistence type="predicted"/>
<dbReference type="EMBL" id="PYNF01000010">
    <property type="protein sequence ID" value="PSU98184.1"/>
    <property type="molecule type" value="Genomic_DNA"/>
</dbReference>
<accession>A0A2T3KH13</accession>
<accession>A0A0B7JBJ8</accession>
<dbReference type="RefSeq" id="WP_036793961.1">
    <property type="nucleotide sequence ID" value="NZ_JAUZMV010000001.1"/>
</dbReference>
<dbReference type="eggNOG" id="COG5339">
    <property type="taxonomic scope" value="Bacteria"/>
</dbReference>
<comment type="caution">
    <text evidence="1">The sequence shown here is derived from an EMBL/GenBank/DDBJ whole genome shotgun (WGS) entry which is preliminary data.</text>
</comment>
<name>A0A0B7JBJ8_9GAMM</name>
<organism evidence="1 2">
    <name type="scientific">Photobacterium kishitanii</name>
    <dbReference type="NCBI Taxonomy" id="318456"/>
    <lineage>
        <taxon>Bacteria</taxon>
        <taxon>Pseudomonadati</taxon>
        <taxon>Pseudomonadota</taxon>
        <taxon>Gammaproteobacteria</taxon>
        <taxon>Vibrionales</taxon>
        <taxon>Vibrionaceae</taxon>
        <taxon>Photobacterium</taxon>
    </lineage>
</organism>
<evidence type="ECO:0000313" key="1">
    <source>
        <dbReference type="EMBL" id="PSU98184.1"/>
    </source>
</evidence>
<dbReference type="GeneID" id="29945077"/>
<reference evidence="1 2" key="1">
    <citation type="submission" date="2018-01" db="EMBL/GenBank/DDBJ databases">
        <title>Whole genome sequencing of Histamine producing bacteria.</title>
        <authorList>
            <person name="Butler K."/>
        </authorList>
    </citation>
    <scope>NUCLEOTIDE SEQUENCE [LARGE SCALE GENOMIC DNA]</scope>
    <source>
        <strain evidence="1 2">FS-7.2</strain>
    </source>
</reference>
<dbReference type="Pfam" id="PF06097">
    <property type="entry name" value="DUF945"/>
    <property type="match status" value="1"/>
</dbReference>
<dbReference type="PROSITE" id="PS51257">
    <property type="entry name" value="PROKAR_LIPOPROTEIN"/>
    <property type="match status" value="1"/>
</dbReference>
<gene>
    <name evidence="1" type="ORF">C9J27_13055</name>
</gene>
<dbReference type="Proteomes" id="UP000241426">
    <property type="component" value="Unassembled WGS sequence"/>
</dbReference>
<evidence type="ECO:0000313" key="2">
    <source>
        <dbReference type="Proteomes" id="UP000241426"/>
    </source>
</evidence>